<feature type="domain" description="SGNH hydrolase-type esterase" evidence="3">
    <location>
        <begin position="189"/>
        <end position="370"/>
    </location>
</feature>
<dbReference type="Gene3D" id="2.60.40.3350">
    <property type="match status" value="1"/>
</dbReference>
<evidence type="ECO:0000259" key="3">
    <source>
        <dbReference type="Pfam" id="PF13472"/>
    </source>
</evidence>
<evidence type="ECO:0000256" key="1">
    <source>
        <dbReference type="SAM" id="Coils"/>
    </source>
</evidence>
<dbReference type="SUPFAM" id="SSF52266">
    <property type="entry name" value="SGNH hydrolase"/>
    <property type="match status" value="1"/>
</dbReference>
<proteinExistence type="predicted"/>
<accession>A0A841Y8X6</accession>
<dbReference type="InterPro" id="IPR013830">
    <property type="entry name" value="SGNH_hydro"/>
</dbReference>
<comment type="caution">
    <text evidence="4">The sequence shown here is derived from an EMBL/GenBank/DDBJ whole genome shotgun (WGS) entry which is preliminary data.</text>
</comment>
<gene>
    <name evidence="4" type="ORF">HB847_13315</name>
</gene>
<sequence length="670" mass="74560">MNEKVYKDLKATLKVSASNSESISLSGSLSTQDIQTGRLKFKLTGSEGNLQLELAEAYIYLSSKTLKSEALATIDKEYNEVVYILSDEEIKHAGNIDGELYLRYPNGQILSAHKFKFKIERALIDQSIDITESVYNVSFETLIQEYREKFDQLEVELYRQLAKYRNMQQELISGAFEKLRKGEPTQIVCYGDSLTYGYDITSIDKRPADPMPTPNGTLHTRERASTTYPEALESALKQVYPNITVKNCGYSGDTVLTSYLKWDKVNPEGDITLLMLGHNDSKNAAETISDFMVGYRKIVERALSWGSSIIFLTPPRQKNATDFTVDVYSQAVMQLAKEYQAPVVDMASVTEGAPASFYSDSVHFNGRGYDFLGKKLASLFLNKTILNVVKVKAHDSLNVIKETSGIQFNENCTMSTSEYFPTEDATETGKGVALVLKTGGKAYFSFYAEEANLLFLPSVYAGSKTLNLKVEMNFAAETANNAISYAFNTTNARVMNKPLKSTTYVSTDLNWYSSAALYIDGRINTSKLMYAPRKGWYTVTIENLDTYAINLFNLEFRNAKGAMFGNNTLYTLGTFAGDILTLAAGDYELYSNGATNMPFSGAALSTLEIYNGGSNRKLFKVTNLTSKAIYEGVYNPASSAQVIWKEVATTEWTNIQVAALQTQIDALKNE</sequence>
<name>A0A841Y8X6_9LIST</name>
<dbReference type="PANTHER" id="PTHR30383">
    <property type="entry name" value="THIOESTERASE 1/PROTEASE 1/LYSOPHOSPHOLIPASE L1"/>
    <property type="match status" value="1"/>
</dbReference>
<dbReference type="CDD" id="cd00229">
    <property type="entry name" value="SGNH_hydrolase"/>
    <property type="match status" value="1"/>
</dbReference>
<dbReference type="Pfam" id="PF10651">
    <property type="entry name" value="BppU_N"/>
    <property type="match status" value="1"/>
</dbReference>
<dbReference type="EMBL" id="JAARPL010000010">
    <property type="protein sequence ID" value="MBC1373352.1"/>
    <property type="molecule type" value="Genomic_DNA"/>
</dbReference>
<evidence type="ECO:0000259" key="2">
    <source>
        <dbReference type="Pfam" id="PF10651"/>
    </source>
</evidence>
<evidence type="ECO:0000313" key="5">
    <source>
        <dbReference type="Proteomes" id="UP000591929"/>
    </source>
</evidence>
<dbReference type="Pfam" id="PF13472">
    <property type="entry name" value="Lipase_GDSL_2"/>
    <property type="match status" value="1"/>
</dbReference>
<dbReference type="InterPro" id="IPR018913">
    <property type="entry name" value="BppU_N"/>
</dbReference>
<dbReference type="AlphaFoldDB" id="A0A841Y8X6"/>
<dbReference type="Gene3D" id="3.40.50.1110">
    <property type="entry name" value="SGNH hydrolase"/>
    <property type="match status" value="1"/>
</dbReference>
<feature type="coiled-coil region" evidence="1">
    <location>
        <begin position="136"/>
        <end position="170"/>
    </location>
</feature>
<evidence type="ECO:0000313" key="4">
    <source>
        <dbReference type="EMBL" id="MBC1373352.1"/>
    </source>
</evidence>
<feature type="domain" description="BppU N-terminal" evidence="2">
    <location>
        <begin position="10"/>
        <end position="147"/>
    </location>
</feature>
<reference evidence="4 5" key="1">
    <citation type="submission" date="2020-03" db="EMBL/GenBank/DDBJ databases">
        <title>Soil Listeria distribution.</title>
        <authorList>
            <person name="Liao J."/>
            <person name="Wiedmann M."/>
        </authorList>
    </citation>
    <scope>NUCLEOTIDE SEQUENCE [LARGE SCALE GENOMIC DNA]</scope>
    <source>
        <strain evidence="4 5">FSL L7-1681</strain>
    </source>
</reference>
<dbReference type="Proteomes" id="UP000591929">
    <property type="component" value="Unassembled WGS sequence"/>
</dbReference>
<dbReference type="InterPro" id="IPR051532">
    <property type="entry name" value="Ester_Hydrolysis_Enzymes"/>
</dbReference>
<dbReference type="InterPro" id="IPR036514">
    <property type="entry name" value="SGNH_hydro_sf"/>
</dbReference>
<organism evidence="4 5">
    <name type="scientific">Listeria booriae</name>
    <dbReference type="NCBI Taxonomy" id="1552123"/>
    <lineage>
        <taxon>Bacteria</taxon>
        <taxon>Bacillati</taxon>
        <taxon>Bacillota</taxon>
        <taxon>Bacilli</taxon>
        <taxon>Bacillales</taxon>
        <taxon>Listeriaceae</taxon>
        <taxon>Listeria</taxon>
    </lineage>
</organism>
<protein>
    <submittedName>
        <fullName evidence="4">BppU family phage baseplate upper protein</fullName>
    </submittedName>
</protein>
<keyword evidence="1" id="KW-0175">Coiled coil</keyword>
<dbReference type="RefSeq" id="WP_185377652.1">
    <property type="nucleotide sequence ID" value="NZ_JAARPL010000010.1"/>
</dbReference>